<keyword evidence="2" id="KW-1185">Reference proteome</keyword>
<comment type="caution">
    <text evidence="1">The sequence shown here is derived from an EMBL/GenBank/DDBJ whole genome shotgun (WGS) entry which is preliminary data.</text>
</comment>
<dbReference type="EMBL" id="AUPC02000168">
    <property type="protein sequence ID" value="POG67617.1"/>
    <property type="molecule type" value="Genomic_DNA"/>
</dbReference>
<name>A0A2P4PQG6_RHIID</name>
<sequence length="57" mass="6767">MLLFGSARQKSMNDFKIFHIFIIEAIFSLSRFDHNSLHLLIIRFCAITQFQYSNKTI</sequence>
<reference evidence="1 2" key="1">
    <citation type="journal article" date="2013" name="Proc. Natl. Acad. Sci. U.S.A.">
        <title>Genome of an arbuscular mycorrhizal fungus provides insight into the oldest plant symbiosis.</title>
        <authorList>
            <person name="Tisserant E."/>
            <person name="Malbreil M."/>
            <person name="Kuo A."/>
            <person name="Kohler A."/>
            <person name="Symeonidi A."/>
            <person name="Balestrini R."/>
            <person name="Charron P."/>
            <person name="Duensing N."/>
            <person name="Frei Dit Frey N."/>
            <person name="Gianinazzi-Pearson V."/>
            <person name="Gilbert L.B."/>
            <person name="Handa Y."/>
            <person name="Herr J.R."/>
            <person name="Hijri M."/>
            <person name="Koul R."/>
            <person name="Kawaguchi M."/>
            <person name="Krajinski F."/>
            <person name="Lammers P.J."/>
            <person name="Masclaux F.G."/>
            <person name="Murat C."/>
            <person name="Morin E."/>
            <person name="Ndikumana S."/>
            <person name="Pagni M."/>
            <person name="Petitpierre D."/>
            <person name="Requena N."/>
            <person name="Rosikiewicz P."/>
            <person name="Riley R."/>
            <person name="Saito K."/>
            <person name="San Clemente H."/>
            <person name="Shapiro H."/>
            <person name="van Tuinen D."/>
            <person name="Becard G."/>
            <person name="Bonfante P."/>
            <person name="Paszkowski U."/>
            <person name="Shachar-Hill Y.Y."/>
            <person name="Tuskan G.A."/>
            <person name="Young P.W."/>
            <person name="Sanders I.R."/>
            <person name="Henrissat B."/>
            <person name="Rensing S.A."/>
            <person name="Grigoriev I.V."/>
            <person name="Corradi N."/>
            <person name="Roux C."/>
            <person name="Martin F."/>
        </authorList>
    </citation>
    <scope>NUCLEOTIDE SEQUENCE [LARGE SCALE GENOMIC DNA]</scope>
    <source>
        <strain evidence="1 2">DAOM 197198</strain>
    </source>
</reference>
<evidence type="ECO:0000313" key="2">
    <source>
        <dbReference type="Proteomes" id="UP000018888"/>
    </source>
</evidence>
<accession>A0A2P4PQG6</accession>
<protein>
    <submittedName>
        <fullName evidence="1">Uncharacterized protein</fullName>
    </submittedName>
</protein>
<dbReference type="Proteomes" id="UP000018888">
    <property type="component" value="Unassembled WGS sequence"/>
</dbReference>
<gene>
    <name evidence="1" type="ORF">GLOIN_2v1645711</name>
</gene>
<dbReference type="AlphaFoldDB" id="A0A2P4PQG6"/>
<reference evidence="1 2" key="2">
    <citation type="journal article" date="2018" name="New Phytol.">
        <title>High intraspecific genome diversity in the model arbuscular mycorrhizal symbiont Rhizophagus irregularis.</title>
        <authorList>
            <person name="Chen E.C.H."/>
            <person name="Morin E."/>
            <person name="Beaudet D."/>
            <person name="Noel J."/>
            <person name="Yildirir G."/>
            <person name="Ndikumana S."/>
            <person name="Charron P."/>
            <person name="St-Onge C."/>
            <person name="Giorgi J."/>
            <person name="Kruger M."/>
            <person name="Marton T."/>
            <person name="Ropars J."/>
            <person name="Grigoriev I.V."/>
            <person name="Hainaut M."/>
            <person name="Henrissat B."/>
            <person name="Roux C."/>
            <person name="Martin F."/>
            <person name="Corradi N."/>
        </authorList>
    </citation>
    <scope>NUCLEOTIDE SEQUENCE [LARGE SCALE GENOMIC DNA]</scope>
    <source>
        <strain evidence="1 2">DAOM 197198</strain>
    </source>
</reference>
<proteinExistence type="predicted"/>
<organism evidence="1 2">
    <name type="scientific">Rhizophagus irregularis (strain DAOM 181602 / DAOM 197198 / MUCL 43194)</name>
    <name type="common">Arbuscular mycorrhizal fungus</name>
    <name type="synonym">Glomus intraradices</name>
    <dbReference type="NCBI Taxonomy" id="747089"/>
    <lineage>
        <taxon>Eukaryota</taxon>
        <taxon>Fungi</taxon>
        <taxon>Fungi incertae sedis</taxon>
        <taxon>Mucoromycota</taxon>
        <taxon>Glomeromycotina</taxon>
        <taxon>Glomeromycetes</taxon>
        <taxon>Glomerales</taxon>
        <taxon>Glomeraceae</taxon>
        <taxon>Rhizophagus</taxon>
    </lineage>
</organism>
<evidence type="ECO:0000313" key="1">
    <source>
        <dbReference type="EMBL" id="POG67617.1"/>
    </source>
</evidence>